<sequence length="56" mass="6509">MLPHDYMHFTPPSTWMALYHGDRQRIEEYAVVDDAAEEYTTVGDATVRYTAVTTER</sequence>
<organism evidence="1 2">
    <name type="scientific">Trifolium medium</name>
    <dbReference type="NCBI Taxonomy" id="97028"/>
    <lineage>
        <taxon>Eukaryota</taxon>
        <taxon>Viridiplantae</taxon>
        <taxon>Streptophyta</taxon>
        <taxon>Embryophyta</taxon>
        <taxon>Tracheophyta</taxon>
        <taxon>Spermatophyta</taxon>
        <taxon>Magnoliopsida</taxon>
        <taxon>eudicotyledons</taxon>
        <taxon>Gunneridae</taxon>
        <taxon>Pentapetalae</taxon>
        <taxon>rosids</taxon>
        <taxon>fabids</taxon>
        <taxon>Fabales</taxon>
        <taxon>Fabaceae</taxon>
        <taxon>Papilionoideae</taxon>
        <taxon>50 kb inversion clade</taxon>
        <taxon>NPAAA clade</taxon>
        <taxon>Hologalegina</taxon>
        <taxon>IRL clade</taxon>
        <taxon>Trifolieae</taxon>
        <taxon>Trifolium</taxon>
    </lineage>
</organism>
<dbReference type="Proteomes" id="UP000265520">
    <property type="component" value="Unassembled WGS sequence"/>
</dbReference>
<dbReference type="EMBL" id="LXQA010311259">
    <property type="protein sequence ID" value="MCI42960.1"/>
    <property type="molecule type" value="Genomic_DNA"/>
</dbReference>
<dbReference type="AlphaFoldDB" id="A0A392S4M2"/>
<evidence type="ECO:0000313" key="2">
    <source>
        <dbReference type="Proteomes" id="UP000265520"/>
    </source>
</evidence>
<name>A0A392S4M2_9FABA</name>
<keyword evidence="2" id="KW-1185">Reference proteome</keyword>
<protein>
    <submittedName>
        <fullName evidence="1">Uncharacterized protein</fullName>
    </submittedName>
</protein>
<comment type="caution">
    <text evidence="1">The sequence shown here is derived from an EMBL/GenBank/DDBJ whole genome shotgun (WGS) entry which is preliminary data.</text>
</comment>
<proteinExistence type="predicted"/>
<accession>A0A392S4M2</accession>
<reference evidence="1 2" key="1">
    <citation type="journal article" date="2018" name="Front. Plant Sci.">
        <title>Red Clover (Trifolium pratense) and Zigzag Clover (T. medium) - A Picture of Genomic Similarities and Differences.</title>
        <authorList>
            <person name="Dluhosova J."/>
            <person name="Istvanek J."/>
            <person name="Nedelnik J."/>
            <person name="Repkova J."/>
        </authorList>
    </citation>
    <scope>NUCLEOTIDE SEQUENCE [LARGE SCALE GENOMIC DNA]</scope>
    <source>
        <strain evidence="2">cv. 10/8</strain>
        <tissue evidence="1">Leaf</tissue>
    </source>
</reference>
<evidence type="ECO:0000313" key="1">
    <source>
        <dbReference type="EMBL" id="MCI42960.1"/>
    </source>
</evidence>